<name>A0A9J6E1K8_RHIMP</name>
<evidence type="ECO:0000313" key="2">
    <source>
        <dbReference type="Proteomes" id="UP000821866"/>
    </source>
</evidence>
<comment type="caution">
    <text evidence="1">The sequence shown here is derived from an EMBL/GenBank/DDBJ whole genome shotgun (WGS) entry which is preliminary data.</text>
</comment>
<accession>A0A9J6E1K8</accession>
<organism evidence="1 2">
    <name type="scientific">Rhipicephalus microplus</name>
    <name type="common">Cattle tick</name>
    <name type="synonym">Boophilus microplus</name>
    <dbReference type="NCBI Taxonomy" id="6941"/>
    <lineage>
        <taxon>Eukaryota</taxon>
        <taxon>Metazoa</taxon>
        <taxon>Ecdysozoa</taxon>
        <taxon>Arthropoda</taxon>
        <taxon>Chelicerata</taxon>
        <taxon>Arachnida</taxon>
        <taxon>Acari</taxon>
        <taxon>Parasitiformes</taxon>
        <taxon>Ixodida</taxon>
        <taxon>Ixodoidea</taxon>
        <taxon>Ixodidae</taxon>
        <taxon>Rhipicephalinae</taxon>
        <taxon>Rhipicephalus</taxon>
        <taxon>Boophilus</taxon>
    </lineage>
</organism>
<dbReference type="Proteomes" id="UP000821866">
    <property type="component" value="Chromosome 4"/>
</dbReference>
<dbReference type="AlphaFoldDB" id="A0A9J6E1K8"/>
<reference evidence="1" key="1">
    <citation type="journal article" date="2020" name="Cell">
        <title>Large-Scale Comparative Analyses of Tick Genomes Elucidate Their Genetic Diversity and Vector Capacities.</title>
        <authorList>
            <consortium name="Tick Genome and Microbiome Consortium (TIGMIC)"/>
            <person name="Jia N."/>
            <person name="Wang J."/>
            <person name="Shi W."/>
            <person name="Du L."/>
            <person name="Sun Y."/>
            <person name="Zhan W."/>
            <person name="Jiang J.F."/>
            <person name="Wang Q."/>
            <person name="Zhang B."/>
            <person name="Ji P."/>
            <person name="Bell-Sakyi L."/>
            <person name="Cui X.M."/>
            <person name="Yuan T.T."/>
            <person name="Jiang B.G."/>
            <person name="Yang W.F."/>
            <person name="Lam T.T."/>
            <person name="Chang Q.C."/>
            <person name="Ding S.J."/>
            <person name="Wang X.J."/>
            <person name="Zhu J.G."/>
            <person name="Ruan X.D."/>
            <person name="Zhao L."/>
            <person name="Wei J.T."/>
            <person name="Ye R.Z."/>
            <person name="Que T.C."/>
            <person name="Du C.H."/>
            <person name="Zhou Y.H."/>
            <person name="Cheng J.X."/>
            <person name="Dai P.F."/>
            <person name="Guo W.B."/>
            <person name="Han X.H."/>
            <person name="Huang E.J."/>
            <person name="Li L.F."/>
            <person name="Wei W."/>
            <person name="Gao Y.C."/>
            <person name="Liu J.Z."/>
            <person name="Shao H.Z."/>
            <person name="Wang X."/>
            <person name="Wang C.C."/>
            <person name="Yang T.C."/>
            <person name="Huo Q.B."/>
            <person name="Li W."/>
            <person name="Chen H.Y."/>
            <person name="Chen S.E."/>
            <person name="Zhou L.G."/>
            <person name="Ni X.B."/>
            <person name="Tian J.H."/>
            <person name="Sheng Y."/>
            <person name="Liu T."/>
            <person name="Pan Y.S."/>
            <person name="Xia L.Y."/>
            <person name="Li J."/>
            <person name="Zhao F."/>
            <person name="Cao W.C."/>
        </authorList>
    </citation>
    <scope>NUCLEOTIDE SEQUENCE</scope>
    <source>
        <strain evidence="1">Rmic-2018</strain>
    </source>
</reference>
<gene>
    <name evidence="1" type="ORF">HPB51_016890</name>
</gene>
<sequence>MGRAFAITGDIEFLRFISCSVARGATADIRTHQEARLTYWPPRLRQQAQRDPELLRDGQYTLSQWLRDKATEGDENRLRRCNVGGLVLFSMMSDDRKSSNAVRLLSSSACGFGVSSATMLMANISSPACAFYLPRTLYGYIAAFHDPADAAAVTKDQTSAATFEEEHPILHFSALFHAPAVPTYVLFHGLGAICYLVGAFCVSQYTQEVPLHSRIGFGAGVLHALHSAYASFKVYVQKSSSGWF</sequence>
<dbReference type="EMBL" id="JABSTU010000006">
    <property type="protein sequence ID" value="KAH8028439.1"/>
    <property type="molecule type" value="Genomic_DNA"/>
</dbReference>
<proteinExistence type="predicted"/>
<protein>
    <submittedName>
        <fullName evidence="1">Uncharacterized protein</fullName>
    </submittedName>
</protein>
<evidence type="ECO:0000313" key="1">
    <source>
        <dbReference type="EMBL" id="KAH8028439.1"/>
    </source>
</evidence>
<keyword evidence="2" id="KW-1185">Reference proteome</keyword>
<reference evidence="1" key="2">
    <citation type="submission" date="2021-09" db="EMBL/GenBank/DDBJ databases">
        <authorList>
            <person name="Jia N."/>
            <person name="Wang J."/>
            <person name="Shi W."/>
            <person name="Du L."/>
            <person name="Sun Y."/>
            <person name="Zhan W."/>
            <person name="Jiang J."/>
            <person name="Wang Q."/>
            <person name="Zhang B."/>
            <person name="Ji P."/>
            <person name="Sakyi L.B."/>
            <person name="Cui X."/>
            <person name="Yuan T."/>
            <person name="Jiang B."/>
            <person name="Yang W."/>
            <person name="Lam T.T.-Y."/>
            <person name="Chang Q."/>
            <person name="Ding S."/>
            <person name="Wang X."/>
            <person name="Zhu J."/>
            <person name="Ruan X."/>
            <person name="Zhao L."/>
            <person name="Wei J."/>
            <person name="Que T."/>
            <person name="Du C."/>
            <person name="Cheng J."/>
            <person name="Dai P."/>
            <person name="Han X."/>
            <person name="Huang E."/>
            <person name="Gao Y."/>
            <person name="Liu J."/>
            <person name="Shao H."/>
            <person name="Ye R."/>
            <person name="Li L."/>
            <person name="Wei W."/>
            <person name="Wang X."/>
            <person name="Wang C."/>
            <person name="Huo Q."/>
            <person name="Li W."/>
            <person name="Guo W."/>
            <person name="Chen H."/>
            <person name="Chen S."/>
            <person name="Zhou L."/>
            <person name="Zhou L."/>
            <person name="Ni X."/>
            <person name="Tian J."/>
            <person name="Zhou Y."/>
            <person name="Sheng Y."/>
            <person name="Liu T."/>
            <person name="Pan Y."/>
            <person name="Xia L."/>
            <person name="Li J."/>
            <person name="Zhao F."/>
            <person name="Cao W."/>
        </authorList>
    </citation>
    <scope>NUCLEOTIDE SEQUENCE</scope>
    <source>
        <strain evidence="1">Rmic-2018</strain>
        <tissue evidence="1">Larvae</tissue>
    </source>
</reference>